<organism evidence="2 3">
    <name type="scientific">Natrinema altunense (strain JCM 12890 / CGMCC 1.3731 / AJ2)</name>
    <dbReference type="NCBI Taxonomy" id="1227494"/>
    <lineage>
        <taxon>Archaea</taxon>
        <taxon>Methanobacteriati</taxon>
        <taxon>Methanobacteriota</taxon>
        <taxon>Stenosarchaea group</taxon>
        <taxon>Halobacteria</taxon>
        <taxon>Halobacteriales</taxon>
        <taxon>Natrialbaceae</taxon>
        <taxon>Natrinema</taxon>
    </lineage>
</organism>
<protein>
    <recommendedName>
        <fullName evidence="1">DUF7344 domain-containing protein</fullName>
    </recommendedName>
</protein>
<evidence type="ECO:0000313" key="3">
    <source>
        <dbReference type="Proteomes" id="UP000011511"/>
    </source>
</evidence>
<dbReference type="EMBL" id="AOIK01000029">
    <property type="protein sequence ID" value="ELY86033.1"/>
    <property type="molecule type" value="Genomic_DNA"/>
</dbReference>
<dbReference type="Pfam" id="PF24035">
    <property type="entry name" value="DUF7344"/>
    <property type="match status" value="1"/>
</dbReference>
<proteinExistence type="predicted"/>
<dbReference type="AlphaFoldDB" id="L9ZLL0"/>
<name>L9ZLL0_NATA2</name>
<dbReference type="Proteomes" id="UP000011511">
    <property type="component" value="Unassembled WGS sequence"/>
</dbReference>
<comment type="caution">
    <text evidence="2">The sequence shown here is derived from an EMBL/GenBank/DDBJ whole genome shotgun (WGS) entry which is preliminary data.</text>
</comment>
<sequence>MAILIPNLFGAELNQLSLEHRIMTTWSTPDLDTIYHLLSASRRRYVLYDLVDSEPTNVDRLALRIAAAEQTKAIEQVTADEAERVTTSLRDIYLPRLADHEIIASDPRSDDLVTGRNFERLQATIEHARDAEPVDLARDHPTESVLFTDPVTESTSNDS</sequence>
<keyword evidence="3" id="KW-1185">Reference proteome</keyword>
<evidence type="ECO:0000313" key="2">
    <source>
        <dbReference type="EMBL" id="ELY86033.1"/>
    </source>
</evidence>
<reference evidence="2 3" key="1">
    <citation type="journal article" date="2014" name="PLoS Genet.">
        <title>Phylogenetically driven sequencing of extremely halophilic archaea reveals strategies for static and dynamic osmo-response.</title>
        <authorList>
            <person name="Becker E.A."/>
            <person name="Seitzer P.M."/>
            <person name="Tritt A."/>
            <person name="Larsen D."/>
            <person name="Krusor M."/>
            <person name="Yao A.I."/>
            <person name="Wu D."/>
            <person name="Madern D."/>
            <person name="Eisen J.A."/>
            <person name="Darling A.E."/>
            <person name="Facciotti M.T."/>
        </authorList>
    </citation>
    <scope>NUCLEOTIDE SEQUENCE [LARGE SCALE GENOMIC DNA]</scope>
    <source>
        <strain evidence="2 3">JCM 12890</strain>
    </source>
</reference>
<evidence type="ECO:0000259" key="1">
    <source>
        <dbReference type="Pfam" id="PF24035"/>
    </source>
</evidence>
<gene>
    <name evidence="2" type="ORF">C485_12548</name>
</gene>
<dbReference type="InterPro" id="IPR055768">
    <property type="entry name" value="DUF7344"/>
</dbReference>
<feature type="domain" description="DUF7344" evidence="1">
    <location>
        <begin position="35"/>
        <end position="110"/>
    </location>
</feature>
<accession>L9ZLL0</accession>